<organism evidence="1 2">
    <name type="scientific">Araneus ventricosus</name>
    <name type="common">Orbweaver spider</name>
    <name type="synonym">Epeira ventricosa</name>
    <dbReference type="NCBI Taxonomy" id="182803"/>
    <lineage>
        <taxon>Eukaryota</taxon>
        <taxon>Metazoa</taxon>
        <taxon>Ecdysozoa</taxon>
        <taxon>Arthropoda</taxon>
        <taxon>Chelicerata</taxon>
        <taxon>Arachnida</taxon>
        <taxon>Araneae</taxon>
        <taxon>Araneomorphae</taxon>
        <taxon>Entelegynae</taxon>
        <taxon>Araneoidea</taxon>
        <taxon>Araneidae</taxon>
        <taxon>Araneus</taxon>
    </lineage>
</organism>
<keyword evidence="2" id="KW-1185">Reference proteome</keyword>
<dbReference type="EMBL" id="BGPR01026192">
    <property type="protein sequence ID" value="GBN95722.1"/>
    <property type="molecule type" value="Genomic_DNA"/>
</dbReference>
<protein>
    <submittedName>
        <fullName evidence="1">Uncharacterized protein</fullName>
    </submittedName>
</protein>
<evidence type="ECO:0000313" key="1">
    <source>
        <dbReference type="EMBL" id="GBN95722.1"/>
    </source>
</evidence>
<reference evidence="1 2" key="1">
    <citation type="journal article" date="2019" name="Sci. Rep.">
        <title>Orb-weaving spider Araneus ventricosus genome elucidates the spidroin gene catalogue.</title>
        <authorList>
            <person name="Kono N."/>
            <person name="Nakamura H."/>
            <person name="Ohtoshi R."/>
            <person name="Moran D.A.P."/>
            <person name="Shinohara A."/>
            <person name="Yoshida Y."/>
            <person name="Fujiwara M."/>
            <person name="Mori M."/>
            <person name="Tomita M."/>
            <person name="Arakawa K."/>
        </authorList>
    </citation>
    <scope>NUCLEOTIDE SEQUENCE [LARGE SCALE GENOMIC DNA]</scope>
</reference>
<sequence length="101" mass="11823">MLRNLFLNKWQQDSDSGETGRAIFNMLSKVTLTPASWSRESILFATGHGPFPSYLCRFQPHHSDTCACWEKELTTTQLLVTRRYLIMCRKYSTLVEKRTFK</sequence>
<dbReference type="AlphaFoldDB" id="A0A4Y2T534"/>
<accession>A0A4Y2T534</accession>
<dbReference type="OrthoDB" id="6437659at2759"/>
<evidence type="ECO:0000313" key="2">
    <source>
        <dbReference type="Proteomes" id="UP000499080"/>
    </source>
</evidence>
<gene>
    <name evidence="1" type="ORF">AVEN_257588_1</name>
</gene>
<dbReference type="Proteomes" id="UP000499080">
    <property type="component" value="Unassembled WGS sequence"/>
</dbReference>
<proteinExistence type="predicted"/>
<name>A0A4Y2T534_ARAVE</name>
<comment type="caution">
    <text evidence="1">The sequence shown here is derived from an EMBL/GenBank/DDBJ whole genome shotgun (WGS) entry which is preliminary data.</text>
</comment>